<protein>
    <recommendedName>
        <fullName evidence="4">factor independent urate hydroxylase</fullName>
        <ecNumber evidence="4">1.7.3.3</ecNumber>
    </recommendedName>
    <alternativeName>
        <fullName evidence="8">Urate oxidase</fullName>
    </alternativeName>
</protein>
<dbReference type="Gene3D" id="3.40.50.2000">
    <property type="entry name" value="Glycogen Phosphorylase B"/>
    <property type="match status" value="1"/>
</dbReference>
<dbReference type="Pfam" id="PF13692">
    <property type="entry name" value="Glyco_trans_1_4"/>
    <property type="match status" value="1"/>
</dbReference>
<dbReference type="PROSITE" id="PS00366">
    <property type="entry name" value="URICASE"/>
    <property type="match status" value="1"/>
</dbReference>
<dbReference type="UniPathway" id="UPA00394">
    <property type="reaction ID" value="UER00650"/>
</dbReference>
<sequence>MAINAEGFSFEQRHGKERVRVGRVWKNRAGRHFFVEWNVSINLLSDCAAAYLRDDNSDIVATDTMKNTVYVKAKECSEQISMEDFAIVLSKHFTSFYDQVTTAIVKIVEKPWERVYIDGQLHEHGFKLGSEKHTTEAIVKKSGALQLTSGIEGLALLKTTKSGFEGFIRDQYTALPETRERLLATEITAAWRYSYESLSSVPQKPHYFTERYLDVKKVLVETFYGPPKEGVYSPSVQNTLYLMAKSVLNRFLDISSIQLKMPNIHFLPVNLKNKDNQTIVKRKAFLSIPIPIAMESDESQRPTNQPQPNQALPLPLTKKPLLLYSSILVLFLAISFGFTKTSCCKTLLKYSFSSHPTFLQTLLGYLHPNPKPKQTHTPNPISHSPSCLLWMAPFLSGGGYSSESWSYILALHEHMKNPVFKLAIEHHGDQESLDFWEGLPQHVKNLAFELYRTNCRMNETIVVCHSEPGAWNPPLFETFPCPPGAYRNFKSVIGRTMFETDRVNVDHVKRCNQMDYVWVPTEFHVSTFIESGVDPSKVVKIIQPVDVKFFDALKYKPLDLSSIGKLVLGSTTQNLNSKKEFIFLSIFKWEYRKGWDVLLKSYFKEFSGVDGVALYLLTNPYHSDRDFGNKIVEFVENSDIEKPVDGWAPVYVIDSHIAQIDLPRLYKAANAFVLPTRGEGWGRPLVEAMAMSLPVIATNWSGPTEYLTEENSYPLPADRMSEVTEGPFRGHLWAEPSVDKLRVLMRHVMNNVEEAKVKGRQAREDMIRRFSPEIVAEIVTDHIRKMLQKS</sequence>
<evidence type="ECO:0000256" key="1">
    <source>
        <dbReference type="ARBA" id="ARBA00004275"/>
    </source>
</evidence>
<dbReference type="FunFam" id="3.10.270.10:FF:000001">
    <property type="entry name" value="Uricase"/>
    <property type="match status" value="1"/>
</dbReference>
<keyword evidence="7" id="KW-0576">Peroxisome</keyword>
<dbReference type="AlphaFoldDB" id="A0A660KRD4"/>
<keyword evidence="6" id="KW-0560">Oxidoreductase</keyword>
<dbReference type="Gene3D" id="3.10.270.10">
    <property type="entry name" value="Urate Oxidase"/>
    <property type="match status" value="1"/>
</dbReference>
<comment type="pathway">
    <text evidence="2">Purine metabolism; urate degradation; (S)-allantoin from urate: step 1/3.</text>
</comment>
<dbReference type="Pfam" id="PF01014">
    <property type="entry name" value="Uricase"/>
    <property type="match status" value="2"/>
</dbReference>
<dbReference type="InterPro" id="IPR002042">
    <property type="entry name" value="Uricase"/>
</dbReference>
<evidence type="ECO:0000313" key="10">
    <source>
        <dbReference type="Proteomes" id="UP000327013"/>
    </source>
</evidence>
<evidence type="ECO:0000256" key="4">
    <source>
        <dbReference type="ARBA" id="ARBA00012598"/>
    </source>
</evidence>
<evidence type="ECO:0000256" key="5">
    <source>
        <dbReference type="ARBA" id="ARBA00022631"/>
    </source>
</evidence>
<evidence type="ECO:0000256" key="3">
    <source>
        <dbReference type="ARBA" id="ARBA00009760"/>
    </source>
</evidence>
<dbReference type="Proteomes" id="UP000327013">
    <property type="component" value="Chromosome 4"/>
</dbReference>
<reference evidence="9 10" key="1">
    <citation type="submission" date="2019-06" db="EMBL/GenBank/DDBJ databases">
        <title>A chromosomal-level reference genome of Carpinus fangiana (Coryloideae, Betulaceae).</title>
        <authorList>
            <person name="Yang X."/>
            <person name="Wang Z."/>
            <person name="Zhang L."/>
            <person name="Hao G."/>
            <person name="Liu J."/>
            <person name="Yang Y."/>
        </authorList>
    </citation>
    <scope>NUCLEOTIDE SEQUENCE [LARGE SCALE GENOMIC DNA]</scope>
    <source>
        <strain evidence="9">Cfa_2016G</strain>
        <tissue evidence="9">Leaf</tissue>
    </source>
</reference>
<dbReference type="SUPFAM" id="SSF53756">
    <property type="entry name" value="UDP-Glycosyltransferase/glycogen phosphorylase"/>
    <property type="match status" value="1"/>
</dbReference>
<name>A0A660KRD4_9ROSI</name>
<dbReference type="EC" id="1.7.3.3" evidence="4"/>
<proteinExistence type="inferred from homology"/>
<evidence type="ECO:0000313" key="9">
    <source>
        <dbReference type="EMBL" id="KAE8037978.1"/>
    </source>
</evidence>
<organism evidence="9 10">
    <name type="scientific">Carpinus fangiana</name>
    <dbReference type="NCBI Taxonomy" id="176857"/>
    <lineage>
        <taxon>Eukaryota</taxon>
        <taxon>Viridiplantae</taxon>
        <taxon>Streptophyta</taxon>
        <taxon>Embryophyta</taxon>
        <taxon>Tracheophyta</taxon>
        <taxon>Spermatophyta</taxon>
        <taxon>Magnoliopsida</taxon>
        <taxon>eudicotyledons</taxon>
        <taxon>Gunneridae</taxon>
        <taxon>Pentapetalae</taxon>
        <taxon>rosids</taxon>
        <taxon>fabids</taxon>
        <taxon>Fagales</taxon>
        <taxon>Betulaceae</taxon>
        <taxon>Carpinus</taxon>
    </lineage>
</organism>
<comment type="subcellular location">
    <subcellularLocation>
        <location evidence="1">Peroxisome</location>
    </subcellularLocation>
</comment>
<keyword evidence="10" id="KW-1185">Reference proteome</keyword>
<dbReference type="InterPro" id="IPR019842">
    <property type="entry name" value="Uricase_CS"/>
</dbReference>
<dbReference type="PRINTS" id="PR00093">
    <property type="entry name" value="URICASE"/>
</dbReference>
<accession>A0A660KRD4</accession>
<evidence type="ECO:0000256" key="8">
    <source>
        <dbReference type="ARBA" id="ARBA00031317"/>
    </source>
</evidence>
<gene>
    <name evidence="9" type="ORF">FH972_010526</name>
</gene>
<evidence type="ECO:0000256" key="6">
    <source>
        <dbReference type="ARBA" id="ARBA00023002"/>
    </source>
</evidence>
<dbReference type="PANTHER" id="PTHR46656">
    <property type="entry name" value="PUTATIVE-RELATED"/>
    <property type="match status" value="1"/>
</dbReference>
<comment type="similarity">
    <text evidence="3">Belongs to the uricase family.</text>
</comment>
<dbReference type="CDD" id="cd00445">
    <property type="entry name" value="Uricase"/>
    <property type="match status" value="1"/>
</dbReference>
<evidence type="ECO:0000256" key="7">
    <source>
        <dbReference type="ARBA" id="ARBA00023140"/>
    </source>
</evidence>
<dbReference type="GO" id="GO:0004846">
    <property type="term" value="F:urate oxidase activity"/>
    <property type="evidence" value="ECO:0007669"/>
    <property type="project" value="UniProtKB-EC"/>
</dbReference>
<dbReference type="GO" id="GO:0006144">
    <property type="term" value="P:purine nucleobase metabolic process"/>
    <property type="evidence" value="ECO:0007669"/>
    <property type="project" value="UniProtKB-KW"/>
</dbReference>
<dbReference type="GO" id="GO:0005777">
    <property type="term" value="C:peroxisome"/>
    <property type="evidence" value="ECO:0007669"/>
    <property type="project" value="UniProtKB-SubCell"/>
</dbReference>
<keyword evidence="5" id="KW-0659">Purine metabolism</keyword>
<dbReference type="EMBL" id="CM017324">
    <property type="protein sequence ID" value="KAE8037978.1"/>
    <property type="molecule type" value="Genomic_DNA"/>
</dbReference>
<dbReference type="NCBIfam" id="TIGR03383">
    <property type="entry name" value="urate_oxi"/>
    <property type="match status" value="1"/>
</dbReference>
<dbReference type="PANTHER" id="PTHR46656:SF3">
    <property type="entry name" value="PUTATIVE-RELATED"/>
    <property type="match status" value="1"/>
</dbReference>
<dbReference type="SUPFAM" id="SSF55620">
    <property type="entry name" value="Tetrahydrobiopterin biosynthesis enzymes-like"/>
    <property type="match status" value="2"/>
</dbReference>
<dbReference type="OrthoDB" id="2193793at2759"/>
<dbReference type="GO" id="GO:0019628">
    <property type="term" value="P:urate catabolic process"/>
    <property type="evidence" value="ECO:0007669"/>
    <property type="project" value="UniProtKB-UniPathway"/>
</dbReference>
<evidence type="ECO:0000256" key="2">
    <source>
        <dbReference type="ARBA" id="ARBA00004831"/>
    </source>
</evidence>